<evidence type="ECO:0000313" key="3">
    <source>
        <dbReference type="Proteomes" id="UP000589620"/>
    </source>
</evidence>
<feature type="region of interest" description="Disordered" evidence="1">
    <location>
        <begin position="34"/>
        <end position="56"/>
    </location>
</feature>
<sequence length="93" mass="10450">MVDLEDHKWFFHHEETLTHTDMMGFNIDYRDPSDEVFDPADLSPASGEPDPLDPSERAALDSAFSDFFDTASKVSPAAAFRAGWLSRAGYSHR</sequence>
<reference evidence="2 3" key="1">
    <citation type="submission" date="2020-07" db="EMBL/GenBank/DDBJ databases">
        <title>Sequencing the genomes of 1000 actinobacteria strains.</title>
        <authorList>
            <person name="Klenk H.-P."/>
        </authorList>
    </citation>
    <scope>NUCLEOTIDE SEQUENCE [LARGE SCALE GENOMIC DNA]</scope>
    <source>
        <strain evidence="2 3">DSM 23871</strain>
    </source>
</reference>
<organism evidence="2 3">
    <name type="scientific">Leifsonia soli</name>
    <dbReference type="NCBI Taxonomy" id="582665"/>
    <lineage>
        <taxon>Bacteria</taxon>
        <taxon>Bacillati</taxon>
        <taxon>Actinomycetota</taxon>
        <taxon>Actinomycetes</taxon>
        <taxon>Micrococcales</taxon>
        <taxon>Microbacteriaceae</taxon>
        <taxon>Leifsonia</taxon>
    </lineage>
</organism>
<dbReference type="RefSeq" id="WP_179457829.1">
    <property type="nucleotide sequence ID" value="NZ_BAAAPX010000001.1"/>
</dbReference>
<name>A0A852T6J4_9MICO</name>
<dbReference type="Proteomes" id="UP000589620">
    <property type="component" value="Unassembled WGS sequence"/>
</dbReference>
<gene>
    <name evidence="2" type="ORF">BJ963_003599</name>
</gene>
<dbReference type="AlphaFoldDB" id="A0A852T6J4"/>
<comment type="caution">
    <text evidence="2">The sequence shown here is derived from an EMBL/GenBank/DDBJ whole genome shotgun (WGS) entry which is preliminary data.</text>
</comment>
<proteinExistence type="predicted"/>
<evidence type="ECO:0000313" key="2">
    <source>
        <dbReference type="EMBL" id="NYD76080.1"/>
    </source>
</evidence>
<protein>
    <submittedName>
        <fullName evidence="2">Uncharacterized protein</fullName>
    </submittedName>
</protein>
<accession>A0A852T6J4</accession>
<dbReference type="EMBL" id="JACCBJ010000001">
    <property type="protein sequence ID" value="NYD76080.1"/>
    <property type="molecule type" value="Genomic_DNA"/>
</dbReference>
<keyword evidence="3" id="KW-1185">Reference proteome</keyword>
<evidence type="ECO:0000256" key="1">
    <source>
        <dbReference type="SAM" id="MobiDB-lite"/>
    </source>
</evidence>